<dbReference type="InterPro" id="IPR005467">
    <property type="entry name" value="His_kinase_dom"/>
</dbReference>
<dbReference type="SMART" id="SM00448">
    <property type="entry name" value="REC"/>
    <property type="match status" value="1"/>
</dbReference>
<dbReference type="Pfam" id="PF00072">
    <property type="entry name" value="Response_reg"/>
    <property type="match status" value="1"/>
</dbReference>
<dbReference type="InterPro" id="IPR001789">
    <property type="entry name" value="Sig_transdc_resp-reg_receiver"/>
</dbReference>
<dbReference type="CDD" id="cd00082">
    <property type="entry name" value="HisKA"/>
    <property type="match status" value="1"/>
</dbReference>
<comment type="catalytic activity">
    <reaction evidence="1">
        <text>ATP + protein L-histidine = ADP + protein N-phospho-L-histidine.</text>
        <dbReference type="EC" id="2.7.13.3"/>
    </reaction>
</comment>
<evidence type="ECO:0000256" key="7">
    <source>
        <dbReference type="ARBA" id="ARBA00023012"/>
    </source>
</evidence>
<evidence type="ECO:0000259" key="9">
    <source>
        <dbReference type="PROSITE" id="PS50109"/>
    </source>
</evidence>
<comment type="subcellular location">
    <subcellularLocation>
        <location evidence="2">Cell membrane</location>
    </subcellularLocation>
</comment>
<evidence type="ECO:0000259" key="12">
    <source>
        <dbReference type="PROSITE" id="PS50113"/>
    </source>
</evidence>
<dbReference type="PROSITE" id="PS50112">
    <property type="entry name" value="PAS"/>
    <property type="match status" value="1"/>
</dbReference>
<keyword evidence="4 8" id="KW-0597">Phosphoprotein</keyword>
<evidence type="ECO:0000256" key="4">
    <source>
        <dbReference type="ARBA" id="ARBA00022553"/>
    </source>
</evidence>
<dbReference type="NCBIfam" id="TIGR00229">
    <property type="entry name" value="sensory_box"/>
    <property type="match status" value="1"/>
</dbReference>
<dbReference type="Proteomes" id="UP000008221">
    <property type="component" value="Chromosome"/>
</dbReference>
<evidence type="ECO:0000256" key="2">
    <source>
        <dbReference type="ARBA" id="ARBA00004236"/>
    </source>
</evidence>
<feature type="domain" description="Response regulatory" evidence="10">
    <location>
        <begin position="511"/>
        <end position="628"/>
    </location>
</feature>
<keyword evidence="6 13" id="KW-0418">Kinase</keyword>
<feature type="modified residue" description="4-aspartylphosphate" evidence="8">
    <location>
        <position position="561"/>
    </location>
</feature>
<name>A0LWR2_ACIC1</name>
<dbReference type="eggNOG" id="COG0784">
    <property type="taxonomic scope" value="Bacteria"/>
</dbReference>
<keyword evidence="7" id="KW-0902">Two-component regulatory system</keyword>
<dbReference type="eggNOG" id="COG2205">
    <property type="taxonomic scope" value="Bacteria"/>
</dbReference>
<dbReference type="InterPro" id="IPR035965">
    <property type="entry name" value="PAS-like_dom_sf"/>
</dbReference>
<dbReference type="GO" id="GO:0005886">
    <property type="term" value="C:plasma membrane"/>
    <property type="evidence" value="ECO:0007669"/>
    <property type="project" value="UniProtKB-SubCell"/>
</dbReference>
<dbReference type="PANTHER" id="PTHR43047">
    <property type="entry name" value="TWO-COMPONENT HISTIDINE PROTEIN KINASE"/>
    <property type="match status" value="1"/>
</dbReference>
<dbReference type="InParanoid" id="A0LWR2"/>
<dbReference type="InterPro" id="IPR036890">
    <property type="entry name" value="HATPase_C_sf"/>
</dbReference>
<dbReference type="InterPro" id="IPR004358">
    <property type="entry name" value="Sig_transdc_His_kin-like_C"/>
</dbReference>
<dbReference type="SMART" id="SM00388">
    <property type="entry name" value="HisKA"/>
    <property type="match status" value="1"/>
</dbReference>
<dbReference type="SUPFAM" id="SSF55785">
    <property type="entry name" value="PYP-like sensor domain (PAS domain)"/>
    <property type="match status" value="2"/>
</dbReference>
<evidence type="ECO:0000259" key="10">
    <source>
        <dbReference type="PROSITE" id="PS50110"/>
    </source>
</evidence>
<sequence>MSRHLLDAITCSGPVVVLRLDNTGITYASPNAATLLGISPEQARRPETWLAAAPADLFETLRTAVRGLLAGETTGPIELEGEVNFGVRPRVLQIVLNPEPTAGRRIRAVFAFLQDVTERRAAERTVADRERQLRAITSASPDVIAVVGPDLRVRFVSDASTGLTGIRASDRIGARIGETVHPDDRPALLDGIRAVLTGAAEDFVVRVRTRHASGRYIVLEGHGRPALGPDGAPTAAVIVFRDISERLALEAELVRAKEAADAASAAKSDFLSRMSHELRTPLNVILGFSQLLQMERLTDEQQEWVNQIFKAGRHLLDLINEVLDITRIESGRLALSLEAVSLRDVIGETMVALAPLAAEREVTADWVIEDDDVTVRADRQRLRQVMLNLVVNAIKYNRRGGTVLVSARRCADRALIRVADTGIGIAPEHIERLFVPFDRLGADAIDAEGTGVGLPLTLRLVQVMDGELTVDSTPGDGSVFTVALPLAAPMPLDPESPAESAHDGAPAATGTVLYIDDNDHDDGVLRHIVALRPGIRWLRAECGSKGMELLRRESVDLVFLDVHLPDMSGFDVLREVRSDPLTAALPVYMVSADATSGQAQRMSSLDATGFVPKPVDVPRLLGIVDSVLRAKSGGRDG</sequence>
<dbReference type="RefSeq" id="WP_011720935.1">
    <property type="nucleotide sequence ID" value="NC_008578.1"/>
</dbReference>
<evidence type="ECO:0000256" key="6">
    <source>
        <dbReference type="ARBA" id="ARBA00022777"/>
    </source>
</evidence>
<gene>
    <name evidence="13" type="ordered locus">Acel_2100</name>
</gene>
<dbReference type="GO" id="GO:0009927">
    <property type="term" value="F:histidine phosphotransfer kinase activity"/>
    <property type="evidence" value="ECO:0007669"/>
    <property type="project" value="TreeGrafter"/>
</dbReference>
<dbReference type="KEGG" id="ace:Acel_2100"/>
<proteinExistence type="predicted"/>
<dbReference type="PANTHER" id="PTHR43047:SF72">
    <property type="entry name" value="OSMOSENSING HISTIDINE PROTEIN KINASE SLN1"/>
    <property type="match status" value="1"/>
</dbReference>
<dbReference type="Gene3D" id="1.10.287.130">
    <property type="match status" value="1"/>
</dbReference>
<dbReference type="InterPro" id="IPR000014">
    <property type="entry name" value="PAS"/>
</dbReference>
<protein>
    <recommendedName>
        <fullName evidence="3">histidine kinase</fullName>
        <ecNumber evidence="3">2.7.13.3</ecNumber>
    </recommendedName>
</protein>
<keyword evidence="14" id="KW-1185">Reference proteome</keyword>
<dbReference type="PROSITE" id="PS50113">
    <property type="entry name" value="PAC"/>
    <property type="match status" value="1"/>
</dbReference>
<reference evidence="13 14" key="1">
    <citation type="journal article" date="2009" name="Genome Res.">
        <title>Complete genome of the cellulolytic thermophile Acidothermus cellulolyticus 11B provides insights into its ecophysiological and evolutionary adaptations.</title>
        <authorList>
            <person name="Barabote R.D."/>
            <person name="Xie G."/>
            <person name="Leu D.H."/>
            <person name="Normand P."/>
            <person name="Necsulea A."/>
            <person name="Daubin V."/>
            <person name="Medigue C."/>
            <person name="Adney W.S."/>
            <person name="Xu X.C."/>
            <person name="Lapidus A."/>
            <person name="Parales R.E."/>
            <person name="Detter C."/>
            <person name="Pujic P."/>
            <person name="Bruce D."/>
            <person name="Lavire C."/>
            <person name="Challacombe J.F."/>
            <person name="Brettin T.S."/>
            <person name="Berry A.M."/>
        </authorList>
    </citation>
    <scope>NUCLEOTIDE SEQUENCE [LARGE SCALE GENOMIC DNA]</scope>
    <source>
        <strain evidence="14">ATCC 43068 / DSM 8971 / 11B</strain>
    </source>
</reference>
<dbReference type="PROSITE" id="PS50109">
    <property type="entry name" value="HIS_KIN"/>
    <property type="match status" value="1"/>
</dbReference>
<evidence type="ECO:0000259" key="11">
    <source>
        <dbReference type="PROSITE" id="PS50112"/>
    </source>
</evidence>
<dbReference type="Pfam" id="PF02518">
    <property type="entry name" value="HATPase_c"/>
    <property type="match status" value="1"/>
</dbReference>
<evidence type="ECO:0000256" key="1">
    <source>
        <dbReference type="ARBA" id="ARBA00000085"/>
    </source>
</evidence>
<dbReference type="EC" id="2.7.13.3" evidence="3"/>
<dbReference type="SMART" id="SM00387">
    <property type="entry name" value="HATPase_c"/>
    <property type="match status" value="1"/>
</dbReference>
<dbReference type="GO" id="GO:0000155">
    <property type="term" value="F:phosphorelay sensor kinase activity"/>
    <property type="evidence" value="ECO:0007669"/>
    <property type="project" value="InterPro"/>
</dbReference>
<dbReference type="InterPro" id="IPR003661">
    <property type="entry name" value="HisK_dim/P_dom"/>
</dbReference>
<feature type="domain" description="Histidine kinase" evidence="9">
    <location>
        <begin position="273"/>
        <end position="488"/>
    </location>
</feature>
<dbReference type="Pfam" id="PF08448">
    <property type="entry name" value="PAS_4"/>
    <property type="match status" value="2"/>
</dbReference>
<keyword evidence="5 13" id="KW-0808">Transferase</keyword>
<dbReference type="AlphaFoldDB" id="A0LWR2"/>
<dbReference type="InterPro" id="IPR003594">
    <property type="entry name" value="HATPase_dom"/>
</dbReference>
<dbReference type="InterPro" id="IPR000700">
    <property type="entry name" value="PAS-assoc_C"/>
</dbReference>
<evidence type="ECO:0000313" key="13">
    <source>
        <dbReference type="EMBL" id="ABK53872.1"/>
    </source>
</evidence>
<dbReference type="Pfam" id="PF00512">
    <property type="entry name" value="HisKA"/>
    <property type="match status" value="1"/>
</dbReference>
<feature type="domain" description="PAC" evidence="12">
    <location>
        <begin position="201"/>
        <end position="255"/>
    </location>
</feature>
<dbReference type="HOGENOM" id="CLU_000445_114_15_11"/>
<dbReference type="EMBL" id="CP000481">
    <property type="protein sequence ID" value="ABK53872.1"/>
    <property type="molecule type" value="Genomic_DNA"/>
</dbReference>
<dbReference type="PRINTS" id="PR00344">
    <property type="entry name" value="BCTRLSENSOR"/>
</dbReference>
<dbReference type="Gene3D" id="3.30.450.20">
    <property type="entry name" value="PAS domain"/>
    <property type="match status" value="2"/>
</dbReference>
<evidence type="ECO:0000256" key="5">
    <source>
        <dbReference type="ARBA" id="ARBA00022679"/>
    </source>
</evidence>
<dbReference type="STRING" id="351607.Acel_2100"/>
<dbReference type="OrthoDB" id="340764at2"/>
<dbReference type="SUPFAM" id="SSF55874">
    <property type="entry name" value="ATPase domain of HSP90 chaperone/DNA topoisomerase II/histidine kinase"/>
    <property type="match status" value="1"/>
</dbReference>
<dbReference type="Gene3D" id="3.40.50.2300">
    <property type="match status" value="1"/>
</dbReference>
<dbReference type="InterPro" id="IPR013656">
    <property type="entry name" value="PAS_4"/>
</dbReference>
<dbReference type="PROSITE" id="PS50110">
    <property type="entry name" value="RESPONSE_REGULATORY"/>
    <property type="match status" value="1"/>
</dbReference>
<accession>A0LWR2</accession>
<dbReference type="SUPFAM" id="SSF47384">
    <property type="entry name" value="Homodimeric domain of signal transducing histidine kinase"/>
    <property type="match status" value="1"/>
</dbReference>
<feature type="domain" description="PAS" evidence="11">
    <location>
        <begin position="129"/>
        <end position="199"/>
    </location>
</feature>
<dbReference type="InterPro" id="IPR036097">
    <property type="entry name" value="HisK_dim/P_sf"/>
</dbReference>
<evidence type="ECO:0000256" key="3">
    <source>
        <dbReference type="ARBA" id="ARBA00012438"/>
    </source>
</evidence>
<dbReference type="SUPFAM" id="SSF52172">
    <property type="entry name" value="CheY-like"/>
    <property type="match status" value="1"/>
</dbReference>
<evidence type="ECO:0000313" key="14">
    <source>
        <dbReference type="Proteomes" id="UP000008221"/>
    </source>
</evidence>
<dbReference type="Gene3D" id="3.30.565.10">
    <property type="entry name" value="Histidine kinase-like ATPase, C-terminal domain"/>
    <property type="match status" value="1"/>
</dbReference>
<evidence type="ECO:0000256" key="8">
    <source>
        <dbReference type="PROSITE-ProRule" id="PRU00169"/>
    </source>
</evidence>
<dbReference type="CDD" id="cd00130">
    <property type="entry name" value="PAS"/>
    <property type="match status" value="2"/>
</dbReference>
<dbReference type="InterPro" id="IPR011006">
    <property type="entry name" value="CheY-like_superfamily"/>
</dbReference>
<dbReference type="SMART" id="SM00091">
    <property type="entry name" value="PAS"/>
    <property type="match status" value="2"/>
</dbReference>
<organism evidence="13 14">
    <name type="scientific">Acidothermus cellulolyticus (strain ATCC 43068 / DSM 8971 / 11B)</name>
    <dbReference type="NCBI Taxonomy" id="351607"/>
    <lineage>
        <taxon>Bacteria</taxon>
        <taxon>Bacillati</taxon>
        <taxon>Actinomycetota</taxon>
        <taxon>Actinomycetes</taxon>
        <taxon>Acidothermales</taxon>
        <taxon>Acidothermaceae</taxon>
        <taxon>Acidothermus</taxon>
    </lineage>
</organism>